<evidence type="ECO:0000256" key="2">
    <source>
        <dbReference type="SAM" id="MobiDB-lite"/>
    </source>
</evidence>
<organism evidence="4 5">
    <name type="scientific">Emericellopsis atlantica</name>
    <dbReference type="NCBI Taxonomy" id="2614577"/>
    <lineage>
        <taxon>Eukaryota</taxon>
        <taxon>Fungi</taxon>
        <taxon>Dikarya</taxon>
        <taxon>Ascomycota</taxon>
        <taxon>Pezizomycotina</taxon>
        <taxon>Sordariomycetes</taxon>
        <taxon>Hypocreomycetidae</taxon>
        <taxon>Hypocreales</taxon>
        <taxon>Bionectriaceae</taxon>
        <taxon>Emericellopsis</taxon>
    </lineage>
</organism>
<dbReference type="PANTHER" id="PTHR31654">
    <property type="entry name" value="SECRETED BETA-GLUCOSIDASE ADG3-RELATED"/>
    <property type="match status" value="1"/>
</dbReference>
<feature type="compositionally biased region" description="Acidic residues" evidence="2">
    <location>
        <begin position="334"/>
        <end position="348"/>
    </location>
</feature>
<comment type="caution">
    <text evidence="4">The sequence shown here is derived from an EMBL/GenBank/DDBJ whole genome shotgun (WGS) entry which is preliminary data.</text>
</comment>
<protein>
    <submittedName>
        <fullName evidence="4">Uncharacterized protein</fullName>
    </submittedName>
</protein>
<feature type="chain" id="PRO_5040331580" evidence="3">
    <location>
        <begin position="24"/>
        <end position="494"/>
    </location>
</feature>
<feature type="region of interest" description="Disordered" evidence="2">
    <location>
        <begin position="321"/>
        <end position="467"/>
    </location>
</feature>
<dbReference type="Pfam" id="PF03856">
    <property type="entry name" value="SUN"/>
    <property type="match status" value="1"/>
</dbReference>
<dbReference type="PANTHER" id="PTHR31654:SF0">
    <property type="entry name" value="SECRETED BETA-GLUCOSIDASE ADG3-RELATED"/>
    <property type="match status" value="1"/>
</dbReference>
<evidence type="ECO:0000256" key="1">
    <source>
        <dbReference type="ARBA" id="ARBA00010579"/>
    </source>
</evidence>
<feature type="compositionally biased region" description="Low complexity" evidence="2">
    <location>
        <begin position="322"/>
        <end position="331"/>
    </location>
</feature>
<name>A0A9P7ZJS9_9HYPO</name>
<evidence type="ECO:0000256" key="3">
    <source>
        <dbReference type="SAM" id="SignalP"/>
    </source>
</evidence>
<feature type="region of interest" description="Disordered" evidence="2">
    <location>
        <begin position="280"/>
        <end position="305"/>
    </location>
</feature>
<dbReference type="RefSeq" id="XP_046117328.1">
    <property type="nucleotide sequence ID" value="XM_046257857.1"/>
</dbReference>
<dbReference type="EMBL" id="MU251258">
    <property type="protein sequence ID" value="KAG9253404.1"/>
    <property type="molecule type" value="Genomic_DNA"/>
</dbReference>
<evidence type="ECO:0000313" key="4">
    <source>
        <dbReference type="EMBL" id="KAG9253404.1"/>
    </source>
</evidence>
<feature type="signal peptide" evidence="3">
    <location>
        <begin position="1"/>
        <end position="23"/>
    </location>
</feature>
<dbReference type="OrthoDB" id="5554151at2759"/>
<dbReference type="InterPro" id="IPR005556">
    <property type="entry name" value="SUN"/>
</dbReference>
<dbReference type="Proteomes" id="UP000887229">
    <property type="component" value="Unassembled WGS sequence"/>
</dbReference>
<proteinExistence type="inferred from homology"/>
<dbReference type="InterPro" id="IPR053088">
    <property type="entry name" value="Beta-glucosidase/SUN-like"/>
</dbReference>
<sequence length="494" mass="52096">MKASVQAVFGWTLVLLSSPLCEASHHHNHRRLHEEHLERKHTHLHERDLKLAPTSDIAKRGTTCAFPGDADPNLVAITPDSDNAGWAMSPDQACVADSYCPYACKPGYVMAQWEKGSTVSYPSSMNGGLYCDKNGELEKPFDDKPYCVKGTGTVKAVNKAGGDVSFCQTVYPGNEAMIIPTLVKDSVTIAVPDTSYWCETSAHYYVNPPGTGAEGCVWGESSKAIGNWSPYVAGAKTDATGNTFLTLSWNPEWQKISALNSQPVDYKLEVECDGDCVGTPCGIDPSKGKGDVQSSNAGTGDAGNNFCVVTVPKGSTASIIVKSLDGSSSGGSKDDDDEEEEEEEEEEPTTSSAAPSTTSQEPTTTSEEPTTSSTTSTTVESTTVVSTSTTYEETTTSSSSSSSTPTLSSTETTSTSTKRKKITAKPGIFQELQNSTSTMTSGSHSATLTTGSDSEATGDAANDSGDEDDFAIARKGDPAMAGLVVAFVVALYFF</sequence>
<keyword evidence="5" id="KW-1185">Reference proteome</keyword>
<feature type="compositionally biased region" description="Polar residues" evidence="2">
    <location>
        <begin position="431"/>
        <end position="455"/>
    </location>
</feature>
<dbReference type="AlphaFoldDB" id="A0A9P7ZJS9"/>
<reference evidence="4" key="1">
    <citation type="journal article" date="2021" name="IMA Fungus">
        <title>Genomic characterization of three marine fungi, including Emericellopsis atlantica sp. nov. with signatures of a generalist lifestyle and marine biomass degradation.</title>
        <authorList>
            <person name="Hagestad O.C."/>
            <person name="Hou L."/>
            <person name="Andersen J.H."/>
            <person name="Hansen E.H."/>
            <person name="Altermark B."/>
            <person name="Li C."/>
            <person name="Kuhnert E."/>
            <person name="Cox R.J."/>
            <person name="Crous P.W."/>
            <person name="Spatafora J.W."/>
            <person name="Lail K."/>
            <person name="Amirebrahimi M."/>
            <person name="Lipzen A."/>
            <person name="Pangilinan J."/>
            <person name="Andreopoulos W."/>
            <person name="Hayes R.D."/>
            <person name="Ng V."/>
            <person name="Grigoriev I.V."/>
            <person name="Jackson S.A."/>
            <person name="Sutton T.D.S."/>
            <person name="Dobson A.D.W."/>
            <person name="Rama T."/>
        </authorList>
    </citation>
    <scope>NUCLEOTIDE SEQUENCE</scope>
    <source>
        <strain evidence="4">TS7</strain>
    </source>
</reference>
<comment type="similarity">
    <text evidence="1">Belongs to the SUN family.</text>
</comment>
<gene>
    <name evidence="4" type="ORF">F5Z01DRAFT_167443</name>
</gene>
<accession>A0A9P7ZJS9</accession>
<feature type="compositionally biased region" description="Low complexity" evidence="2">
    <location>
        <begin position="349"/>
        <end position="416"/>
    </location>
</feature>
<keyword evidence="3" id="KW-0732">Signal</keyword>
<evidence type="ECO:0000313" key="5">
    <source>
        <dbReference type="Proteomes" id="UP000887229"/>
    </source>
</evidence>
<dbReference type="GeneID" id="70288760"/>